<evidence type="ECO:0000313" key="1">
    <source>
        <dbReference type="EMBL" id="KAB1980781.1"/>
    </source>
</evidence>
<evidence type="ECO:0000313" key="2">
    <source>
        <dbReference type="Proteomes" id="UP000442990"/>
    </source>
</evidence>
<dbReference type="RefSeq" id="WP_151473157.1">
    <property type="nucleotide sequence ID" value="NZ_WBKG01000036.1"/>
</dbReference>
<sequence length="155" mass="16413">MLPEVLVGLAASGGTAVVQAAGTDAWDQLSRRVAQWFGRGHTGLAEAELERLNGTAGELRAADGSAQVRADQESLWRDRIAAVLEGLESDEQERAAAELWRLLAPYAVPRARANGAGVVVEQDITVRADNQSIAAYNMFGGAHIGLPTTRDPSHG</sequence>
<dbReference type="Proteomes" id="UP000442990">
    <property type="component" value="Unassembled WGS sequence"/>
</dbReference>
<comment type="caution">
    <text evidence="1">The sequence shown here is derived from an EMBL/GenBank/DDBJ whole genome shotgun (WGS) entry which is preliminary data.</text>
</comment>
<accession>A0A7J5D6Q7</accession>
<dbReference type="AlphaFoldDB" id="A0A7J5D6Q7"/>
<organism evidence="1 2">
    <name type="scientific">Streptomyces triticiradicis</name>
    <dbReference type="NCBI Taxonomy" id="2651189"/>
    <lineage>
        <taxon>Bacteria</taxon>
        <taxon>Bacillati</taxon>
        <taxon>Actinomycetota</taxon>
        <taxon>Actinomycetes</taxon>
        <taxon>Kitasatosporales</taxon>
        <taxon>Streptomycetaceae</taxon>
        <taxon>Streptomyces</taxon>
    </lineage>
</organism>
<proteinExistence type="predicted"/>
<gene>
    <name evidence="1" type="ORF">F8144_33195</name>
</gene>
<protein>
    <submittedName>
        <fullName evidence="1">Uncharacterized protein</fullName>
    </submittedName>
</protein>
<name>A0A7J5D6Q7_9ACTN</name>
<keyword evidence="2" id="KW-1185">Reference proteome</keyword>
<dbReference type="EMBL" id="WBKG01000036">
    <property type="protein sequence ID" value="KAB1980781.1"/>
    <property type="molecule type" value="Genomic_DNA"/>
</dbReference>
<reference evidence="1 2" key="1">
    <citation type="submission" date="2019-09" db="EMBL/GenBank/DDBJ databases">
        <title>Isolation and identification of active actinomycetes.</title>
        <authorList>
            <person name="Yu Z."/>
            <person name="Han C."/>
            <person name="Yu B."/>
        </authorList>
    </citation>
    <scope>NUCLEOTIDE SEQUENCE [LARGE SCALE GENOMIC DNA]</scope>
    <source>
        <strain evidence="1 2">NEAU-H2</strain>
    </source>
</reference>